<organism evidence="2 3">
    <name type="scientific">Molossus molossus</name>
    <name type="common">Pallas' mastiff bat</name>
    <name type="synonym">Vespertilio molossus</name>
    <dbReference type="NCBI Taxonomy" id="27622"/>
    <lineage>
        <taxon>Eukaryota</taxon>
        <taxon>Metazoa</taxon>
        <taxon>Chordata</taxon>
        <taxon>Craniata</taxon>
        <taxon>Vertebrata</taxon>
        <taxon>Euteleostomi</taxon>
        <taxon>Mammalia</taxon>
        <taxon>Eutheria</taxon>
        <taxon>Laurasiatheria</taxon>
        <taxon>Chiroptera</taxon>
        <taxon>Yangochiroptera</taxon>
        <taxon>Molossidae</taxon>
        <taxon>Molossus</taxon>
    </lineage>
</organism>
<dbReference type="GO" id="GO:0030246">
    <property type="term" value="F:carbohydrate binding"/>
    <property type="evidence" value="ECO:0007669"/>
    <property type="project" value="UniProtKB-KW"/>
</dbReference>
<sequence length="102" mass="12027">MEFKGHCYRFFPLKKTWAEADFCCSEFSARLASIHSWEEDVFVYDLVNSCVPGIPADIWTVLMTTDRKKKNMYIERQQWLAHGMSNHHHPNNIVTPHTNLEK</sequence>
<gene>
    <name evidence="2" type="ORF">HJG59_002967</name>
</gene>
<dbReference type="InterPro" id="IPR016186">
    <property type="entry name" value="C-type_lectin-like/link_sf"/>
</dbReference>
<accession>A0A7J8IXI4</accession>
<proteinExistence type="predicted"/>
<dbReference type="InterPro" id="IPR001304">
    <property type="entry name" value="C-type_lectin-like"/>
</dbReference>
<feature type="domain" description="C-type lectin" evidence="1">
    <location>
        <begin position="3"/>
        <end position="79"/>
    </location>
</feature>
<keyword evidence="3" id="KW-1185">Reference proteome</keyword>
<comment type="caution">
    <text evidence="2">The sequence shown here is derived from an EMBL/GenBank/DDBJ whole genome shotgun (WGS) entry which is preliminary data.</text>
</comment>
<dbReference type="SUPFAM" id="SSF56436">
    <property type="entry name" value="C-type lectin-like"/>
    <property type="match status" value="1"/>
</dbReference>
<evidence type="ECO:0000313" key="3">
    <source>
        <dbReference type="Proteomes" id="UP000550707"/>
    </source>
</evidence>
<dbReference type="InterPro" id="IPR016187">
    <property type="entry name" value="CTDL_fold"/>
</dbReference>
<evidence type="ECO:0000259" key="1">
    <source>
        <dbReference type="PROSITE" id="PS50041"/>
    </source>
</evidence>
<reference evidence="2 3" key="1">
    <citation type="journal article" date="2020" name="Nature">
        <title>Six reference-quality genomes reveal evolution of bat adaptations.</title>
        <authorList>
            <person name="Jebb D."/>
            <person name="Huang Z."/>
            <person name="Pippel M."/>
            <person name="Hughes G.M."/>
            <person name="Lavrichenko K."/>
            <person name="Devanna P."/>
            <person name="Winkler S."/>
            <person name="Jermiin L.S."/>
            <person name="Skirmuntt E.C."/>
            <person name="Katzourakis A."/>
            <person name="Burkitt-Gray L."/>
            <person name="Ray D.A."/>
            <person name="Sullivan K.A.M."/>
            <person name="Roscito J.G."/>
            <person name="Kirilenko B.M."/>
            <person name="Davalos L.M."/>
            <person name="Corthals A.P."/>
            <person name="Power M.L."/>
            <person name="Jones G."/>
            <person name="Ransome R.D."/>
            <person name="Dechmann D.K.N."/>
            <person name="Locatelli A.G."/>
            <person name="Puechmaille S.J."/>
            <person name="Fedrigo O."/>
            <person name="Jarvis E.D."/>
            <person name="Hiller M."/>
            <person name="Vernes S.C."/>
            <person name="Myers E.W."/>
            <person name="Teeling E.C."/>
        </authorList>
    </citation>
    <scope>NUCLEOTIDE SEQUENCE [LARGE SCALE GENOMIC DNA]</scope>
    <source>
        <strain evidence="2">MMolMol1</strain>
        <tissue evidence="2">Muscle</tissue>
    </source>
</reference>
<dbReference type="Proteomes" id="UP000550707">
    <property type="component" value="Unassembled WGS sequence"/>
</dbReference>
<dbReference type="AlphaFoldDB" id="A0A7J8IXI4"/>
<dbReference type="Gene3D" id="3.10.100.10">
    <property type="entry name" value="Mannose-Binding Protein A, subunit A"/>
    <property type="match status" value="1"/>
</dbReference>
<name>A0A7J8IXI4_MOLMO</name>
<dbReference type="InParanoid" id="A0A7J8IXI4"/>
<dbReference type="EMBL" id="JACASF010000003">
    <property type="protein sequence ID" value="KAF6489078.1"/>
    <property type="molecule type" value="Genomic_DNA"/>
</dbReference>
<evidence type="ECO:0000313" key="2">
    <source>
        <dbReference type="EMBL" id="KAF6489078.1"/>
    </source>
</evidence>
<dbReference type="PROSITE" id="PS50041">
    <property type="entry name" value="C_TYPE_LECTIN_2"/>
    <property type="match status" value="1"/>
</dbReference>
<dbReference type="Pfam" id="PF00059">
    <property type="entry name" value="Lectin_C"/>
    <property type="match status" value="1"/>
</dbReference>
<protein>
    <submittedName>
        <fullName evidence="2">C-type lectin domain containing 19A</fullName>
    </submittedName>
</protein>
<keyword evidence="2" id="KW-0430">Lectin</keyword>